<dbReference type="HOGENOM" id="CLU_373081_0_0_1"/>
<feature type="region of interest" description="Disordered" evidence="1">
    <location>
        <begin position="491"/>
        <end position="517"/>
    </location>
</feature>
<evidence type="ECO:0008006" key="4">
    <source>
        <dbReference type="Google" id="ProtNLM"/>
    </source>
</evidence>
<dbReference type="AlphaFoldDB" id="E3NGF0"/>
<gene>
    <name evidence="2" type="ORF">CRE_25906</name>
</gene>
<dbReference type="EMBL" id="DS268653">
    <property type="protein sequence ID" value="EFO97064.1"/>
    <property type="molecule type" value="Genomic_DNA"/>
</dbReference>
<proteinExistence type="predicted"/>
<organism evidence="3">
    <name type="scientific">Caenorhabditis remanei</name>
    <name type="common">Caenorhabditis vulgaris</name>
    <dbReference type="NCBI Taxonomy" id="31234"/>
    <lineage>
        <taxon>Eukaryota</taxon>
        <taxon>Metazoa</taxon>
        <taxon>Ecdysozoa</taxon>
        <taxon>Nematoda</taxon>
        <taxon>Chromadorea</taxon>
        <taxon>Rhabditida</taxon>
        <taxon>Rhabditina</taxon>
        <taxon>Rhabditomorpha</taxon>
        <taxon>Rhabditoidea</taxon>
        <taxon>Rhabditidae</taxon>
        <taxon>Peloderinae</taxon>
        <taxon>Caenorhabditis</taxon>
    </lineage>
</organism>
<name>E3NGF0_CAERE</name>
<evidence type="ECO:0000313" key="2">
    <source>
        <dbReference type="EMBL" id="EFO97064.1"/>
    </source>
</evidence>
<protein>
    <recommendedName>
        <fullName evidence="4">SPK domain-containing protein</fullName>
    </recommendedName>
</protein>
<keyword evidence="3" id="KW-1185">Reference proteome</keyword>
<dbReference type="Proteomes" id="UP000008281">
    <property type="component" value="Unassembled WGS sequence"/>
</dbReference>
<reference evidence="2" key="1">
    <citation type="submission" date="2007-07" db="EMBL/GenBank/DDBJ databases">
        <title>PCAP assembly of the Caenorhabditis remanei genome.</title>
        <authorList>
            <consortium name="The Caenorhabditis remanei Sequencing Consortium"/>
            <person name="Wilson R.K."/>
        </authorList>
    </citation>
    <scope>NUCLEOTIDE SEQUENCE [LARGE SCALE GENOMIC DNA]</scope>
    <source>
        <strain evidence="2">PB4641</strain>
    </source>
</reference>
<evidence type="ECO:0000313" key="3">
    <source>
        <dbReference type="Proteomes" id="UP000008281"/>
    </source>
</evidence>
<evidence type="ECO:0000256" key="1">
    <source>
        <dbReference type="SAM" id="MobiDB-lite"/>
    </source>
</evidence>
<sequence>MGMYFDRDCVPIRYTYQTGKRGRHRGYLLYECLWEEDRCKSLWGWGNWKPSREWGKTGNRPNVLDRSLGKGGIKKDNDSTVDNLLLENGDLGSLDNAVLENMEPEDDHVEDIPNGGDIDNFEEPASEDEDLLNESLSESLKDYMENLTDEELLEADEINDQDEIPLDIDLRSFGSLSDDIMEKDSEEEEFSNQVVYQPPKRNLKRKLESRGNETIAKKRIPGGAHDSWSNFHSYVNKFVNGNEMEKAILANESFLKSISPEFSFSGRSMMANKVQVAVIQKEDRAPGVQVSFIRLNRFHDAWFKVQKLRQIENCAPEVVNERNFLGAAEFEAIPPHRENAPDADVDLPRALEPATSRDSLGASEASPEAACPDSEDPESEDVKPPVPRVILKRKRPDSGYKESAIKTELLDQGYPGEAQNVQEPEQNENCAEIAPEAVLGASEAQSERFSRFEIPLPLAETSPRVFPAPPAVKPELLDQGYPGEAVVDASAPSATTRVPPEQSEMIPPSDDTESTQDVKHVIPRVILKPSRPAVKPELLDLVDASTPADVKPNVSRIIPKSERLDSEYEELVVRDQGYPDEGLLRVKPEHLFDAGYQEEDPCEPISPKLLTNRFFVNLEAFFNGFQTNEFTGLLQKVRQLKENAETHGFRFTSDQLSIVIDICLTSMVKESMKDDITRQSTLIPFMNEFLDGFLGEMMAIGCPKMTMAVTEHVNCEKKRISKEQRVRYGIINAHFSTMIDNLMGF</sequence>
<dbReference type="InParanoid" id="E3NGF0"/>
<accession>E3NGF0</accession>
<feature type="region of interest" description="Disordered" evidence="1">
    <location>
        <begin position="354"/>
        <end position="402"/>
    </location>
</feature>